<dbReference type="InterPro" id="IPR006805">
    <property type="entry name" value="Anth_synth_I_N"/>
</dbReference>
<dbReference type="EC" id="2.6.1.85" evidence="1"/>
<dbReference type="GO" id="GO:0000162">
    <property type="term" value="P:L-tryptophan biosynthetic process"/>
    <property type="evidence" value="ECO:0007669"/>
    <property type="project" value="TreeGrafter"/>
</dbReference>
<dbReference type="GO" id="GO:0009396">
    <property type="term" value="P:folic acid-containing compound biosynthetic process"/>
    <property type="evidence" value="ECO:0007669"/>
    <property type="project" value="InterPro"/>
</dbReference>
<organism evidence="5 6">
    <name type="scientific">Halioxenophilus aromaticivorans</name>
    <dbReference type="NCBI Taxonomy" id="1306992"/>
    <lineage>
        <taxon>Bacteria</taxon>
        <taxon>Pseudomonadati</taxon>
        <taxon>Pseudomonadota</taxon>
        <taxon>Gammaproteobacteria</taxon>
        <taxon>Alteromonadales</taxon>
        <taxon>Alteromonadaceae</taxon>
        <taxon>Halioxenophilus</taxon>
    </lineage>
</organism>
<dbReference type="Gene3D" id="3.60.120.10">
    <property type="entry name" value="Anthranilate synthase"/>
    <property type="match status" value="1"/>
</dbReference>
<evidence type="ECO:0000313" key="6">
    <source>
        <dbReference type="Proteomes" id="UP001409585"/>
    </source>
</evidence>
<evidence type="ECO:0000256" key="1">
    <source>
        <dbReference type="ARBA" id="ARBA00013139"/>
    </source>
</evidence>
<feature type="domain" description="Anthranilate synthase component I N-terminal" evidence="4">
    <location>
        <begin position="13"/>
        <end position="130"/>
    </location>
</feature>
<name>A0AAV3UA17_9ALTE</name>
<dbReference type="PANTHER" id="PTHR11236:SF50">
    <property type="entry name" value="AMINODEOXYCHORISMATE SYNTHASE COMPONENT 1"/>
    <property type="match status" value="1"/>
</dbReference>
<sequence>MLRKISLKYEPNPALIFARIAHIPGAVWLDSGRPKSDMGRYDIMSASPRELLTPDNKPESVSPFEYVEFTRAKLPQISEQTSPFTVGLIGYFSYETGLPATTKPKIIQTPEFIWGCYLQSLVIDHEQQTSTFYYWQDEDVSGDDDLLDLLTQDDAENGVDPHFQVREILSLTGREAYGKNFSKILDNIRSGNTYQVNYTQAHLAKYEGNTFTAYLALRDRLPSPYSGYLNFGETKILSFSPEQFVQKIGHKAYTRPIKGTRPRHSDSTIDALNRKELEDSEKDKAENLMIVDLLRNDLSKKALPRSVQVEKLFELQSFANVHHLVSTIACRLDSHTSAMAVLEGAWPGGSITGAPKKRSMTIIDKLEPHQRGIYCGSIGYLSTQGDMDTNLCIRTISCDARAMACWAGGGIVADSDVDLEYFEALGKIETLLEGLAQFQHSVLTQRLIQNSPGNKREMKTIMVKKILADGSPCKKCGEVLAKLESSGLIDLIDEVIVADERDPSSAGMQLAKELNVERAPFFVVYRDGDEPEVHTIYIKFAKEVLEPMRAS</sequence>
<dbReference type="InterPro" id="IPR015890">
    <property type="entry name" value="Chorismate_C"/>
</dbReference>
<reference evidence="6" key="1">
    <citation type="journal article" date="2019" name="Int. J. Syst. Evol. Microbiol.">
        <title>The Global Catalogue of Microorganisms (GCM) 10K type strain sequencing project: providing services to taxonomists for standard genome sequencing and annotation.</title>
        <authorList>
            <consortium name="The Broad Institute Genomics Platform"/>
            <consortium name="The Broad Institute Genome Sequencing Center for Infectious Disease"/>
            <person name="Wu L."/>
            <person name="Ma J."/>
        </authorList>
    </citation>
    <scope>NUCLEOTIDE SEQUENCE [LARGE SCALE GENOMIC DNA]</scope>
    <source>
        <strain evidence="6">JCM 19134</strain>
    </source>
</reference>
<dbReference type="PRINTS" id="PR00095">
    <property type="entry name" value="ANTSNTHASEI"/>
</dbReference>
<gene>
    <name evidence="5" type="primary">pabB</name>
    <name evidence="5" type="ORF">GCM10025791_49370</name>
</gene>
<dbReference type="NCBIfam" id="TIGR00553">
    <property type="entry name" value="pabB"/>
    <property type="match status" value="1"/>
</dbReference>
<dbReference type="RefSeq" id="WP_345428265.1">
    <property type="nucleotide sequence ID" value="NZ_AP031496.1"/>
</dbReference>
<dbReference type="AlphaFoldDB" id="A0AAV3UA17"/>
<dbReference type="EMBL" id="BAABLX010000080">
    <property type="protein sequence ID" value="GAA4961883.1"/>
    <property type="molecule type" value="Genomic_DNA"/>
</dbReference>
<comment type="caution">
    <text evidence="5">The sequence shown here is derived from an EMBL/GenBank/DDBJ whole genome shotgun (WGS) entry which is preliminary data.</text>
</comment>
<evidence type="ECO:0000259" key="3">
    <source>
        <dbReference type="Pfam" id="PF00425"/>
    </source>
</evidence>
<evidence type="ECO:0000256" key="2">
    <source>
        <dbReference type="ARBA" id="ARBA00022679"/>
    </source>
</evidence>
<evidence type="ECO:0000313" key="5">
    <source>
        <dbReference type="EMBL" id="GAA4961883.1"/>
    </source>
</evidence>
<keyword evidence="2" id="KW-0808">Transferase</keyword>
<feature type="domain" description="Chorismate-utilising enzyme C-terminal" evidence="3">
    <location>
        <begin position="174"/>
        <end position="427"/>
    </location>
</feature>
<proteinExistence type="predicted"/>
<dbReference type="InterPro" id="IPR019999">
    <property type="entry name" value="Anth_synth_I-like"/>
</dbReference>
<accession>A0AAV3UA17</accession>
<dbReference type="InterPro" id="IPR005802">
    <property type="entry name" value="ADC_synth_comp_1"/>
</dbReference>
<dbReference type="Pfam" id="PF04715">
    <property type="entry name" value="Anth_synt_I_N"/>
    <property type="match status" value="1"/>
</dbReference>
<dbReference type="Proteomes" id="UP001409585">
    <property type="component" value="Unassembled WGS sequence"/>
</dbReference>
<protein>
    <recommendedName>
        <fullName evidence="1">aminodeoxychorismate synthase</fullName>
        <ecNumber evidence="1">2.6.1.85</ecNumber>
    </recommendedName>
</protein>
<dbReference type="PANTHER" id="PTHR11236">
    <property type="entry name" value="AMINOBENZOATE/ANTHRANILATE SYNTHASE"/>
    <property type="match status" value="1"/>
</dbReference>
<keyword evidence="6" id="KW-1185">Reference proteome</keyword>
<evidence type="ECO:0000259" key="4">
    <source>
        <dbReference type="Pfam" id="PF04715"/>
    </source>
</evidence>
<dbReference type="GO" id="GO:0046820">
    <property type="term" value="F:4-amino-4-deoxychorismate synthase activity"/>
    <property type="evidence" value="ECO:0007669"/>
    <property type="project" value="UniProtKB-EC"/>
</dbReference>
<dbReference type="InterPro" id="IPR005801">
    <property type="entry name" value="ADC_synthase"/>
</dbReference>
<dbReference type="Pfam" id="PF00425">
    <property type="entry name" value="Chorismate_bind"/>
    <property type="match status" value="1"/>
</dbReference>
<dbReference type="SUPFAM" id="SSF56322">
    <property type="entry name" value="ADC synthase"/>
    <property type="match status" value="1"/>
</dbReference>